<keyword evidence="4 6" id="KW-0378">Hydrolase</keyword>
<dbReference type="Gene3D" id="1.10.530.40">
    <property type="match status" value="1"/>
</dbReference>
<evidence type="ECO:0000256" key="5">
    <source>
        <dbReference type="ARBA" id="ARBA00023295"/>
    </source>
</evidence>
<dbReference type="GO" id="GO:0009253">
    <property type="term" value="P:peptidoglycan catabolic process"/>
    <property type="evidence" value="ECO:0007669"/>
    <property type="project" value="InterPro"/>
</dbReference>
<accession>E6VL46</accession>
<proteinExistence type="inferred from homology"/>
<dbReference type="STRING" id="652103.Rpdx1_2960"/>
<dbReference type="InterPro" id="IPR051018">
    <property type="entry name" value="Bacteriophage_GH24"/>
</dbReference>
<dbReference type="EMBL" id="CP002418">
    <property type="protein sequence ID" value="ADU44541.1"/>
    <property type="molecule type" value="Genomic_DNA"/>
</dbReference>
<evidence type="ECO:0000313" key="7">
    <source>
        <dbReference type="EMBL" id="ADU44541.1"/>
    </source>
</evidence>
<evidence type="ECO:0000256" key="2">
    <source>
        <dbReference type="ARBA" id="ARBA00022529"/>
    </source>
</evidence>
<protein>
    <recommendedName>
        <fullName evidence="6">Lysozyme</fullName>
        <ecNumber evidence="6">3.2.1.17</ecNumber>
    </recommendedName>
</protein>
<keyword evidence="5 6" id="KW-0326">Glycosidase</keyword>
<keyword evidence="3 6" id="KW-0081">Bacteriolytic enzyme</keyword>
<dbReference type="GO" id="GO:0003796">
    <property type="term" value="F:lysozyme activity"/>
    <property type="evidence" value="ECO:0007669"/>
    <property type="project" value="UniProtKB-EC"/>
</dbReference>
<dbReference type="KEGG" id="rpx:Rpdx1_2960"/>
<evidence type="ECO:0000256" key="4">
    <source>
        <dbReference type="ARBA" id="ARBA00022801"/>
    </source>
</evidence>
<dbReference type="InterPro" id="IPR023346">
    <property type="entry name" value="Lysozyme-like_dom_sf"/>
</dbReference>
<evidence type="ECO:0000256" key="3">
    <source>
        <dbReference type="ARBA" id="ARBA00022638"/>
    </source>
</evidence>
<keyword evidence="2 6" id="KW-0929">Antimicrobial</keyword>
<dbReference type="InterPro" id="IPR034690">
    <property type="entry name" value="Endolysin_T4_type"/>
</dbReference>
<dbReference type="EC" id="3.2.1.17" evidence="6"/>
<dbReference type="GO" id="GO:0031640">
    <property type="term" value="P:killing of cells of another organism"/>
    <property type="evidence" value="ECO:0007669"/>
    <property type="project" value="UniProtKB-KW"/>
</dbReference>
<dbReference type="PANTHER" id="PTHR38107:SF3">
    <property type="entry name" value="LYSOZYME RRRD-RELATED"/>
    <property type="match status" value="1"/>
</dbReference>
<dbReference type="InterPro" id="IPR023347">
    <property type="entry name" value="Lysozyme_dom_sf"/>
</dbReference>
<dbReference type="SUPFAM" id="SSF53955">
    <property type="entry name" value="Lysozyme-like"/>
    <property type="match status" value="1"/>
</dbReference>
<name>E6VL46_RHOPX</name>
<dbReference type="HOGENOM" id="CLU_091641_4_0_5"/>
<evidence type="ECO:0000256" key="1">
    <source>
        <dbReference type="ARBA" id="ARBA00000632"/>
    </source>
</evidence>
<sequence length="209" mass="22925" precursor="true">MAIKTSHKLTGAALATIMIAVPVVSDFEGLWLVAKPDTLAHGIPTVCFGETEGVKIGDRYTKEQCEQMLANKLPRYLYEIDRCIKAPVSNRTRAAYLSFAYNVGSGGFCRSTALKRLNAGRDAEACEAMRPWNKAGGKFRQGLANRREKEIKMCLAGLKDPKTTLGASSVAPTFELAATVNPEIEATPKPSLPARKTSWEKVKGWFWSK</sequence>
<comment type="similarity">
    <text evidence="6">Belongs to the glycosyl hydrolase 24 family.</text>
</comment>
<dbReference type="Proteomes" id="UP000001402">
    <property type="component" value="Chromosome"/>
</dbReference>
<gene>
    <name evidence="7" type="ordered locus">Rpdx1_2960</name>
</gene>
<evidence type="ECO:0000313" key="8">
    <source>
        <dbReference type="Proteomes" id="UP000001402"/>
    </source>
</evidence>
<dbReference type="Pfam" id="PF00959">
    <property type="entry name" value="Phage_lysozyme"/>
    <property type="match status" value="1"/>
</dbReference>
<dbReference type="GO" id="GO:0042742">
    <property type="term" value="P:defense response to bacterium"/>
    <property type="evidence" value="ECO:0007669"/>
    <property type="project" value="UniProtKB-KW"/>
</dbReference>
<dbReference type="eggNOG" id="COG3772">
    <property type="taxonomic scope" value="Bacteria"/>
</dbReference>
<dbReference type="InterPro" id="IPR002196">
    <property type="entry name" value="Glyco_hydro_24"/>
</dbReference>
<dbReference type="AlphaFoldDB" id="E6VL46"/>
<dbReference type="CDD" id="cd16900">
    <property type="entry name" value="endolysin_R21-like"/>
    <property type="match status" value="1"/>
</dbReference>
<comment type="catalytic activity">
    <reaction evidence="1 6">
        <text>Hydrolysis of (1-&gt;4)-beta-linkages between N-acetylmuramic acid and N-acetyl-D-glucosamine residues in a peptidoglycan and between N-acetyl-D-glucosamine residues in chitodextrins.</text>
        <dbReference type="EC" id="3.2.1.17"/>
    </reaction>
</comment>
<organism evidence="7 8">
    <name type="scientific">Rhodopseudomonas palustris (strain DX-1)</name>
    <dbReference type="NCBI Taxonomy" id="652103"/>
    <lineage>
        <taxon>Bacteria</taxon>
        <taxon>Pseudomonadati</taxon>
        <taxon>Pseudomonadota</taxon>
        <taxon>Alphaproteobacteria</taxon>
        <taxon>Hyphomicrobiales</taxon>
        <taxon>Nitrobacteraceae</taxon>
        <taxon>Rhodopseudomonas</taxon>
    </lineage>
</organism>
<dbReference type="GO" id="GO:0016998">
    <property type="term" value="P:cell wall macromolecule catabolic process"/>
    <property type="evidence" value="ECO:0007669"/>
    <property type="project" value="InterPro"/>
</dbReference>
<reference evidence="7" key="1">
    <citation type="submission" date="2010-12" db="EMBL/GenBank/DDBJ databases">
        <title>Complete sequence of Rhodopseudomonas palustris DX-1.</title>
        <authorList>
            <consortium name="US DOE Joint Genome Institute"/>
            <person name="Lucas S."/>
            <person name="Copeland A."/>
            <person name="Lapidus A."/>
            <person name="Cheng J.-F."/>
            <person name="Goodwin L."/>
            <person name="Pitluck S."/>
            <person name="Misra M."/>
            <person name="Chertkov O."/>
            <person name="Detter J.C."/>
            <person name="Han C."/>
            <person name="Tapia R."/>
            <person name="Land M."/>
            <person name="Hauser L."/>
            <person name="Kyrpides N."/>
            <person name="Ivanova N."/>
            <person name="Ovchinnikova G."/>
            <person name="Logan B."/>
            <person name="Oda Y."/>
            <person name="Harwood C."/>
            <person name="Woyke T."/>
        </authorList>
    </citation>
    <scope>NUCLEOTIDE SEQUENCE [LARGE SCALE GENOMIC DNA]</scope>
    <source>
        <strain evidence="7">DX-1</strain>
    </source>
</reference>
<evidence type="ECO:0000256" key="6">
    <source>
        <dbReference type="RuleBase" id="RU003788"/>
    </source>
</evidence>
<dbReference type="PANTHER" id="PTHR38107">
    <property type="match status" value="1"/>
</dbReference>
<dbReference type="HAMAP" id="MF_04110">
    <property type="entry name" value="ENDOLYSIN_T4"/>
    <property type="match status" value="1"/>
</dbReference>